<evidence type="ECO:0000313" key="2">
    <source>
        <dbReference type="Proteomes" id="UP000726777"/>
    </source>
</evidence>
<organism evidence="1 2">
    <name type="scientific">Vibrio parahaemolyticus</name>
    <dbReference type="NCBI Taxonomy" id="670"/>
    <lineage>
        <taxon>Bacteria</taxon>
        <taxon>Pseudomonadati</taxon>
        <taxon>Pseudomonadota</taxon>
        <taxon>Gammaproteobacteria</taxon>
        <taxon>Vibrionales</taxon>
        <taxon>Vibrionaceae</taxon>
        <taxon>Vibrio</taxon>
    </lineage>
</organism>
<proteinExistence type="predicted"/>
<comment type="caution">
    <text evidence="1">The sequence shown here is derived from an EMBL/GenBank/DDBJ whole genome shotgun (WGS) entry which is preliminary data.</text>
</comment>
<dbReference type="AlphaFoldDB" id="A0A9Q3UCB7"/>
<sequence>MKKFVLSLLIGTLITGCDPVKIIRDQVEVAMPTQWMVHHGEKVDIGGEVVAIVGTDKCFTAFGTYPCWKYSLIGGDKQLVTLSNGIQEIWTTVENDNDSLSLVRPNGFVVVAAPKTGCSVKAVSEPSENGKKIYIKAQSIECALENDGVGSANKREN</sequence>
<dbReference type="RefSeq" id="WP_228085585.1">
    <property type="nucleotide sequence ID" value="NZ_JACVHL010000002.1"/>
</dbReference>
<accession>A0A9Q3UCB7</accession>
<dbReference type="EMBL" id="JACVHL010000002">
    <property type="protein sequence ID" value="MCC3803911.1"/>
    <property type="molecule type" value="Genomic_DNA"/>
</dbReference>
<gene>
    <name evidence="1" type="ORF">IB292_02560</name>
</gene>
<reference evidence="1" key="1">
    <citation type="submission" date="2020-09" db="EMBL/GenBank/DDBJ databases">
        <title>Genome sequence of Vibrio parahaemolyticus isolates.</title>
        <authorList>
            <person name="Hammerl J.A."/>
            <person name="Strauch E."/>
        </authorList>
    </citation>
    <scope>NUCLEOTIDE SEQUENCE</scope>
    <source>
        <strain evidence="1">17-VB00146</strain>
    </source>
</reference>
<evidence type="ECO:0000313" key="1">
    <source>
        <dbReference type="EMBL" id="MCC3803911.1"/>
    </source>
</evidence>
<evidence type="ECO:0008006" key="3">
    <source>
        <dbReference type="Google" id="ProtNLM"/>
    </source>
</evidence>
<dbReference type="Proteomes" id="UP000726777">
    <property type="component" value="Unassembled WGS sequence"/>
</dbReference>
<dbReference type="PROSITE" id="PS51257">
    <property type="entry name" value="PROKAR_LIPOPROTEIN"/>
    <property type="match status" value="1"/>
</dbReference>
<name>A0A9Q3UCB7_VIBPH</name>
<protein>
    <recommendedName>
        <fullName evidence="3">Lipoprotein</fullName>
    </recommendedName>
</protein>